<comment type="caution">
    <text evidence="1">The sequence shown here is derived from an EMBL/GenBank/DDBJ whole genome shotgun (WGS) entry which is preliminary data.</text>
</comment>
<evidence type="ECO:0000313" key="1">
    <source>
        <dbReference type="EMBL" id="MDS3859758.1"/>
    </source>
</evidence>
<proteinExistence type="predicted"/>
<dbReference type="RefSeq" id="WP_322877063.1">
    <property type="nucleotide sequence ID" value="NZ_JAVMIP010000002.1"/>
</dbReference>
<sequence>MLVMLTQSQVLMPQQVCPSCLLANRSGQPRWEKGQLGCGESVVCGLDSGCPKFRCQMGFYLAQINDLPVRLETESEGLA</sequence>
<organism evidence="1 2">
    <name type="scientific">Pseudocalidococcus azoricus BACA0444</name>
    <dbReference type="NCBI Taxonomy" id="2918990"/>
    <lineage>
        <taxon>Bacteria</taxon>
        <taxon>Bacillati</taxon>
        <taxon>Cyanobacteriota</taxon>
        <taxon>Cyanophyceae</taxon>
        <taxon>Acaryochloridales</taxon>
        <taxon>Thermosynechococcaceae</taxon>
        <taxon>Pseudocalidococcus</taxon>
        <taxon>Pseudocalidococcus azoricus</taxon>
    </lineage>
</organism>
<dbReference type="AlphaFoldDB" id="A0AAE4FPA4"/>
<accession>A0AAE4FPA4</accession>
<evidence type="ECO:0000313" key="2">
    <source>
        <dbReference type="Proteomes" id="UP001268256"/>
    </source>
</evidence>
<dbReference type="EMBL" id="JAVMIP010000002">
    <property type="protein sequence ID" value="MDS3859758.1"/>
    <property type="molecule type" value="Genomic_DNA"/>
</dbReference>
<protein>
    <submittedName>
        <fullName evidence="1">Uncharacterized protein</fullName>
    </submittedName>
</protein>
<keyword evidence="2" id="KW-1185">Reference proteome</keyword>
<gene>
    <name evidence="1" type="ORF">RIF25_02940</name>
</gene>
<reference evidence="2" key="1">
    <citation type="submission" date="2023-07" db="EMBL/GenBank/DDBJ databases">
        <authorList>
            <person name="Luz R."/>
            <person name="Cordeiro R."/>
            <person name="Fonseca A."/>
            <person name="Goncalves V."/>
        </authorList>
    </citation>
    <scope>NUCLEOTIDE SEQUENCE [LARGE SCALE GENOMIC DNA]</scope>
    <source>
        <strain evidence="2">BACA0444</strain>
    </source>
</reference>
<name>A0AAE4FPA4_9CYAN</name>
<dbReference type="Proteomes" id="UP001268256">
    <property type="component" value="Unassembled WGS sequence"/>
</dbReference>